<dbReference type="AlphaFoldDB" id="A0A919NYK8"/>
<proteinExistence type="predicted"/>
<gene>
    <name evidence="1" type="ORF">Ate02nite_84370</name>
</gene>
<evidence type="ECO:0000313" key="2">
    <source>
        <dbReference type="Proteomes" id="UP000623608"/>
    </source>
</evidence>
<dbReference type="Proteomes" id="UP000623608">
    <property type="component" value="Unassembled WGS sequence"/>
</dbReference>
<accession>A0A919NYK8</accession>
<name>A0A919NYK8_9ACTN</name>
<organism evidence="1 2">
    <name type="scientific">Paractinoplanes tereljensis</name>
    <dbReference type="NCBI Taxonomy" id="571912"/>
    <lineage>
        <taxon>Bacteria</taxon>
        <taxon>Bacillati</taxon>
        <taxon>Actinomycetota</taxon>
        <taxon>Actinomycetes</taxon>
        <taxon>Micromonosporales</taxon>
        <taxon>Micromonosporaceae</taxon>
        <taxon>Paractinoplanes</taxon>
    </lineage>
</organism>
<dbReference type="EMBL" id="BOMY01000053">
    <property type="protein sequence ID" value="GIF25707.1"/>
    <property type="molecule type" value="Genomic_DNA"/>
</dbReference>
<reference evidence="1" key="1">
    <citation type="submission" date="2021-01" db="EMBL/GenBank/DDBJ databases">
        <title>Whole genome shotgun sequence of Actinoplanes tereljensis NBRC 105297.</title>
        <authorList>
            <person name="Komaki H."/>
            <person name="Tamura T."/>
        </authorList>
    </citation>
    <scope>NUCLEOTIDE SEQUENCE</scope>
    <source>
        <strain evidence="1">NBRC 105297</strain>
    </source>
</reference>
<comment type="caution">
    <text evidence="1">The sequence shown here is derived from an EMBL/GenBank/DDBJ whole genome shotgun (WGS) entry which is preliminary data.</text>
</comment>
<sequence>MRSRLLSMDQHVADAAAADGNAATAPTADLAAIRAAARTLGLTPLAVETLIEGARRAGVPCGAWASTAVLIHDQMEREADRAWPEAEASHIAAAARWHASLDSADAAALRAFDAHWP</sequence>
<evidence type="ECO:0000313" key="1">
    <source>
        <dbReference type="EMBL" id="GIF25707.1"/>
    </source>
</evidence>
<keyword evidence="2" id="KW-1185">Reference proteome</keyword>
<protein>
    <submittedName>
        <fullName evidence="1">Uncharacterized protein</fullName>
    </submittedName>
</protein>